<gene>
    <name evidence="2" type="ORF">BleG1_1894</name>
</gene>
<feature type="signal peptide" evidence="1">
    <location>
        <begin position="1"/>
        <end position="27"/>
    </location>
</feature>
<dbReference type="Proteomes" id="UP000027142">
    <property type="component" value="Chromosome"/>
</dbReference>
<accession>A0A060LWA3</accession>
<feature type="chain" id="PRO_5001588423" evidence="1">
    <location>
        <begin position="28"/>
        <end position="63"/>
    </location>
</feature>
<evidence type="ECO:0000256" key="1">
    <source>
        <dbReference type="SAM" id="SignalP"/>
    </source>
</evidence>
<evidence type="ECO:0000313" key="3">
    <source>
        <dbReference type="Proteomes" id="UP000027142"/>
    </source>
</evidence>
<dbReference type="AlphaFoldDB" id="A0A060LWA3"/>
<sequence length="63" mass="7100">MKRKMSIVFASFFIVASLTLPSAGVEASPKQEFGFYSADVKSPPKQEFEYDHVHSQSSPKQEF</sequence>
<dbReference type="RefSeq" id="WP_038479909.1">
    <property type="nucleotide sequence ID" value="NZ_CP003923.1"/>
</dbReference>
<evidence type="ECO:0000313" key="2">
    <source>
        <dbReference type="EMBL" id="AIC94472.1"/>
    </source>
</evidence>
<dbReference type="STRING" id="1246626.BleG1_1894"/>
<organism evidence="2 3">
    <name type="scientific">Shouchella lehensis G1</name>
    <dbReference type="NCBI Taxonomy" id="1246626"/>
    <lineage>
        <taxon>Bacteria</taxon>
        <taxon>Bacillati</taxon>
        <taxon>Bacillota</taxon>
        <taxon>Bacilli</taxon>
        <taxon>Bacillales</taxon>
        <taxon>Bacillaceae</taxon>
        <taxon>Shouchella</taxon>
    </lineage>
</organism>
<dbReference type="PATRIC" id="fig|1246626.3.peg.1892"/>
<keyword evidence="1" id="KW-0732">Signal</keyword>
<reference evidence="2 3" key="1">
    <citation type="journal article" date="2014" name="Gene">
        <title>A comparative genomic analysis of the alkalitolerant soil bacterium Bacillus lehensis G1.</title>
        <authorList>
            <person name="Noor Y.M."/>
            <person name="Samsulrizal N.H."/>
            <person name="Jema'on N.A."/>
            <person name="Low K.O."/>
            <person name="Ramli A.N."/>
            <person name="Alias N.I."/>
            <person name="Damis S.I."/>
            <person name="Fuzi S.F."/>
            <person name="Isa M.N."/>
            <person name="Murad A.M."/>
            <person name="Raih M.F."/>
            <person name="Bakar F.D."/>
            <person name="Najimudin N."/>
            <person name="Mahadi N.M."/>
            <person name="Illias R.M."/>
        </authorList>
    </citation>
    <scope>NUCLEOTIDE SEQUENCE [LARGE SCALE GENOMIC DNA]</scope>
    <source>
        <strain evidence="2 3">G1</strain>
    </source>
</reference>
<keyword evidence="3" id="KW-1185">Reference proteome</keyword>
<protein>
    <submittedName>
        <fullName evidence="2">Uncharacterized protein</fullName>
    </submittedName>
</protein>
<name>A0A060LWA3_9BACI</name>
<dbReference type="HOGENOM" id="CLU_2876443_0_0_9"/>
<dbReference type="EMBL" id="CP003923">
    <property type="protein sequence ID" value="AIC94472.1"/>
    <property type="molecule type" value="Genomic_DNA"/>
</dbReference>
<dbReference type="KEGG" id="ble:BleG1_1894"/>
<proteinExistence type="predicted"/>